<gene>
    <name evidence="1" type="ORF">FWK35_00031356</name>
</gene>
<proteinExistence type="predicted"/>
<name>A0A6G0Y2F1_APHCR</name>
<dbReference type="Proteomes" id="UP000478052">
    <property type="component" value="Unassembled WGS sequence"/>
</dbReference>
<accession>A0A6G0Y2F1</accession>
<organism evidence="1 2">
    <name type="scientific">Aphis craccivora</name>
    <name type="common">Cowpea aphid</name>
    <dbReference type="NCBI Taxonomy" id="307492"/>
    <lineage>
        <taxon>Eukaryota</taxon>
        <taxon>Metazoa</taxon>
        <taxon>Ecdysozoa</taxon>
        <taxon>Arthropoda</taxon>
        <taxon>Hexapoda</taxon>
        <taxon>Insecta</taxon>
        <taxon>Pterygota</taxon>
        <taxon>Neoptera</taxon>
        <taxon>Paraneoptera</taxon>
        <taxon>Hemiptera</taxon>
        <taxon>Sternorrhyncha</taxon>
        <taxon>Aphidomorpha</taxon>
        <taxon>Aphidoidea</taxon>
        <taxon>Aphididae</taxon>
        <taxon>Aphidini</taxon>
        <taxon>Aphis</taxon>
        <taxon>Aphis</taxon>
    </lineage>
</organism>
<evidence type="ECO:0000313" key="2">
    <source>
        <dbReference type="Proteomes" id="UP000478052"/>
    </source>
</evidence>
<dbReference type="AlphaFoldDB" id="A0A6G0Y2F1"/>
<evidence type="ECO:0000313" key="1">
    <source>
        <dbReference type="EMBL" id="KAF0747844.1"/>
    </source>
</evidence>
<comment type="caution">
    <text evidence="1">The sequence shown here is derived from an EMBL/GenBank/DDBJ whole genome shotgun (WGS) entry which is preliminary data.</text>
</comment>
<dbReference type="EMBL" id="VUJU01006695">
    <property type="protein sequence ID" value="KAF0747844.1"/>
    <property type="molecule type" value="Genomic_DNA"/>
</dbReference>
<sequence length="87" mass="10429">MNIYILRVRNIRMIIKYIRINLQMLKNEYLTPINNPKRVEYFENSERSDECIVFTMIITGRNNAPISNYGDGFRCKSGYPWCNIECR</sequence>
<reference evidence="1 2" key="1">
    <citation type="submission" date="2019-08" db="EMBL/GenBank/DDBJ databases">
        <title>Whole genome of Aphis craccivora.</title>
        <authorList>
            <person name="Voronova N.V."/>
            <person name="Shulinski R.S."/>
            <person name="Bandarenka Y.V."/>
            <person name="Zhorov D.G."/>
            <person name="Warner D."/>
        </authorList>
    </citation>
    <scope>NUCLEOTIDE SEQUENCE [LARGE SCALE GENOMIC DNA]</scope>
    <source>
        <strain evidence="1">180601</strain>
        <tissue evidence="1">Whole Body</tissue>
    </source>
</reference>
<keyword evidence="2" id="KW-1185">Reference proteome</keyword>
<protein>
    <submittedName>
        <fullName evidence="1">Uncharacterized protein</fullName>
    </submittedName>
</protein>